<proteinExistence type="predicted"/>
<dbReference type="EMBL" id="SIDB01000011">
    <property type="protein sequence ID" value="KAI3426083.1"/>
    <property type="molecule type" value="Genomic_DNA"/>
</dbReference>
<reference evidence="1" key="1">
    <citation type="journal article" date="2019" name="Plant J.">
        <title>Chlorella vulgaris genome assembly and annotation reveals the molecular basis for metabolic acclimation to high light conditions.</title>
        <authorList>
            <person name="Cecchin M."/>
            <person name="Marcolungo L."/>
            <person name="Rossato M."/>
            <person name="Girolomoni L."/>
            <person name="Cosentino E."/>
            <person name="Cuine S."/>
            <person name="Li-Beisson Y."/>
            <person name="Delledonne M."/>
            <person name="Ballottari M."/>
        </authorList>
    </citation>
    <scope>NUCLEOTIDE SEQUENCE</scope>
    <source>
        <strain evidence="1">211/11P</strain>
    </source>
</reference>
<name>A0A9D4TI27_CHLVU</name>
<comment type="caution">
    <text evidence="1">The sequence shown here is derived from an EMBL/GenBank/DDBJ whole genome shotgun (WGS) entry which is preliminary data.</text>
</comment>
<evidence type="ECO:0000313" key="1">
    <source>
        <dbReference type="EMBL" id="KAI3426083.1"/>
    </source>
</evidence>
<keyword evidence="2" id="KW-1185">Reference proteome</keyword>
<reference evidence="1" key="2">
    <citation type="submission" date="2020-11" db="EMBL/GenBank/DDBJ databases">
        <authorList>
            <person name="Cecchin M."/>
            <person name="Marcolungo L."/>
            <person name="Rossato M."/>
            <person name="Girolomoni L."/>
            <person name="Cosentino E."/>
            <person name="Cuine S."/>
            <person name="Li-Beisson Y."/>
            <person name="Delledonne M."/>
            <person name="Ballottari M."/>
        </authorList>
    </citation>
    <scope>NUCLEOTIDE SEQUENCE</scope>
    <source>
        <strain evidence="1">211/11P</strain>
        <tissue evidence="1">Whole cell</tissue>
    </source>
</reference>
<dbReference type="AlphaFoldDB" id="A0A9D4TI27"/>
<gene>
    <name evidence="1" type="ORF">D9Q98_008051</name>
</gene>
<protein>
    <submittedName>
        <fullName evidence="1">Uncharacterized protein</fullName>
    </submittedName>
</protein>
<evidence type="ECO:0000313" key="2">
    <source>
        <dbReference type="Proteomes" id="UP001055712"/>
    </source>
</evidence>
<dbReference type="Proteomes" id="UP001055712">
    <property type="component" value="Unassembled WGS sequence"/>
</dbReference>
<sequence length="139" mass="15656">MTRQKHIAEPYEPFWPACIDSPTLYYKLKRHSFSKLCQQANSVQSDRALWRPAETCSPLATRRGCQQLTLRLPVARTNLNADEEVPQFVRCIMFEQQQPKTCPPSSVAAVRQTQVQAQQGCWAEASGCKMLATPPMAAC</sequence>
<accession>A0A9D4TI27</accession>
<organism evidence="1 2">
    <name type="scientific">Chlorella vulgaris</name>
    <name type="common">Green alga</name>
    <dbReference type="NCBI Taxonomy" id="3077"/>
    <lineage>
        <taxon>Eukaryota</taxon>
        <taxon>Viridiplantae</taxon>
        <taxon>Chlorophyta</taxon>
        <taxon>core chlorophytes</taxon>
        <taxon>Trebouxiophyceae</taxon>
        <taxon>Chlorellales</taxon>
        <taxon>Chlorellaceae</taxon>
        <taxon>Chlorella clade</taxon>
        <taxon>Chlorella</taxon>
    </lineage>
</organism>